<protein>
    <recommendedName>
        <fullName evidence="3 16">NADH-ubiquinone oxidoreductase chain 5</fullName>
        <ecNumber evidence="2 16">7.1.1.2</ecNumber>
    </recommendedName>
</protein>
<dbReference type="InterPro" id="IPR018393">
    <property type="entry name" value="NADHpl_OxRdtase_5_subgr"/>
</dbReference>
<sequence length="636" mass="70719">MFLPTYLIISTINASIIIILFMSIFFFQNQNNPNFSPNNLSLGVSFNQAFNTFNNNNSYFMSILKALAFASLIPLFLNVLTNPTNINIAFSNWFTEASFSISTQFLFDLKFNLFFSIALFVSWSILEFSFYYMSSDPTPNNFFRLLIIFLLNMIILTSTNNIFLLFIGWEGVGFLSFLLISWWTTRANANNSAIQAVIYNRIGDAGMLVFFSLSLTLFNSWNLSEITSINNSISFLHFLLLVGALIAATGKSAQFGLHPRLPAAMEGPTPVSALLHSSTMVVAGIFFLVRISPLYENIPTFNSWCLILGSLTAIFAATTAISQHDIKKIIAYSTTSQLGLMMVSIGLNQPNIALFHICTHAFLKAMLFLSSGSIIHSLNDEQDIRKMGGLHFILPNTSACIILGSLALSGIPFLAGFYSKDLILEISLSNLSNLLGITLSFLATLLTSVYSIRIVYFCFFKTPTFSPLSPTSEEDPNLSNSLNRLAFGTIIAGWFISSFILTNPHITISFVLKNLALFITILGLAFSASMLLSLSNTPLTSLYSPNTFTSNQWFFENLSHSFLLLLSFTSSLALSTRNLDRGWTENLGPQGIGHFSFSLAQKYQDSQSAYIKQYLVFSILSFMLIFLISLLYNSSK</sequence>
<keyword evidence="7" id="KW-0999">Mitochondrion inner membrane</keyword>
<feature type="transmembrane region" description="Helical" evidence="16">
    <location>
        <begin position="163"/>
        <end position="184"/>
    </location>
</feature>
<comment type="function">
    <text evidence="16">Core subunit of the mitochondrial membrane respiratory chain NADH dehydrogenase (Complex I) which catalyzes electron transfer from NADH through the respiratory chain, using ubiquinone as an electron acceptor. Essential for the catalytic activity and assembly of complex I.</text>
</comment>
<feature type="transmembrane region" description="Helical" evidence="16">
    <location>
        <begin position="434"/>
        <end position="460"/>
    </location>
</feature>
<dbReference type="GO" id="GO:0003954">
    <property type="term" value="F:NADH dehydrogenase activity"/>
    <property type="evidence" value="ECO:0007669"/>
    <property type="project" value="TreeGrafter"/>
</dbReference>
<accession>Q5KSS3</accession>
<evidence type="ECO:0000256" key="2">
    <source>
        <dbReference type="ARBA" id="ARBA00012944"/>
    </source>
</evidence>
<evidence type="ECO:0000256" key="9">
    <source>
        <dbReference type="ARBA" id="ARBA00022982"/>
    </source>
</evidence>
<feature type="transmembrane region" description="Helical" evidence="16">
    <location>
        <begin position="205"/>
        <end position="223"/>
    </location>
</feature>
<feature type="transmembrane region" description="Helical" evidence="16">
    <location>
        <begin position="614"/>
        <end position="632"/>
    </location>
</feature>
<dbReference type="GO" id="GO:0008137">
    <property type="term" value="F:NADH dehydrogenase (ubiquinone) activity"/>
    <property type="evidence" value="ECO:0007669"/>
    <property type="project" value="UniProtKB-EC"/>
</dbReference>
<evidence type="ECO:0000256" key="13">
    <source>
        <dbReference type="ARBA" id="ARBA00023128"/>
    </source>
</evidence>
<dbReference type="NCBIfam" id="TIGR01974">
    <property type="entry name" value="NDH_I_L"/>
    <property type="match status" value="1"/>
</dbReference>
<dbReference type="GO" id="GO:0042773">
    <property type="term" value="P:ATP synthesis coupled electron transport"/>
    <property type="evidence" value="ECO:0007669"/>
    <property type="project" value="InterPro"/>
</dbReference>
<gene>
    <name evidence="20" type="primary">ND5</name>
</gene>
<dbReference type="GO" id="GO:0015990">
    <property type="term" value="P:electron transport coupled proton transport"/>
    <property type="evidence" value="ECO:0007669"/>
    <property type="project" value="TreeGrafter"/>
</dbReference>
<dbReference type="InterPro" id="IPR001750">
    <property type="entry name" value="ND/Mrp_TM"/>
</dbReference>
<keyword evidence="8" id="KW-1278">Translocase</keyword>
<name>Q5KSS3_9ECHI</name>
<evidence type="ECO:0000259" key="19">
    <source>
        <dbReference type="Pfam" id="PF06455"/>
    </source>
</evidence>
<dbReference type="InterPro" id="IPR003945">
    <property type="entry name" value="NU5C-like"/>
</dbReference>
<evidence type="ECO:0000256" key="10">
    <source>
        <dbReference type="ARBA" id="ARBA00022989"/>
    </source>
</evidence>
<comment type="subcellular location">
    <subcellularLocation>
        <location evidence="1">Mitochondrion inner membrane</location>
        <topology evidence="1">Multi-pass membrane protein</topology>
    </subcellularLocation>
</comment>
<feature type="transmembrane region" description="Helical" evidence="16">
    <location>
        <begin position="113"/>
        <end position="134"/>
    </location>
</feature>
<feature type="domain" description="NADH:quinone oxidoreductase/Mrp antiporter transmembrane" evidence="17">
    <location>
        <begin position="160"/>
        <end position="447"/>
    </location>
</feature>
<evidence type="ECO:0000259" key="18">
    <source>
        <dbReference type="Pfam" id="PF00662"/>
    </source>
</evidence>
<comment type="similarity">
    <text evidence="16">Belongs to the complex I subunit 5 family.</text>
</comment>
<feature type="transmembrane region" description="Helical" evidence="16">
    <location>
        <begin position="229"/>
        <end position="250"/>
    </location>
</feature>
<feature type="transmembrane region" description="Helical" evidence="16">
    <location>
        <begin position="59"/>
        <end position="77"/>
    </location>
</feature>
<feature type="transmembrane region" description="Helical" evidence="16">
    <location>
        <begin position="390"/>
        <end position="414"/>
    </location>
</feature>
<evidence type="ECO:0000256" key="12">
    <source>
        <dbReference type="ARBA" id="ARBA00023075"/>
    </source>
</evidence>
<dbReference type="PRINTS" id="PR01434">
    <property type="entry name" value="NADHDHGNASE5"/>
</dbReference>
<evidence type="ECO:0000256" key="16">
    <source>
        <dbReference type="RuleBase" id="RU003404"/>
    </source>
</evidence>
<keyword evidence="11 16" id="KW-0520">NAD</keyword>
<proteinExistence type="inferred from homology"/>
<evidence type="ECO:0000313" key="20">
    <source>
        <dbReference type="EMBL" id="BAD86680.1"/>
    </source>
</evidence>
<dbReference type="RefSeq" id="YP_187572.1">
    <property type="nucleotide sequence ID" value="NC_006664.1"/>
</dbReference>
<keyword evidence="6 16" id="KW-0812">Transmembrane</keyword>
<feature type="domain" description="NADH-Ubiquinone oxidoreductase (complex I) chain 5 N-terminal" evidence="18">
    <location>
        <begin position="93"/>
        <end position="143"/>
    </location>
</feature>
<comment type="catalytic activity">
    <reaction evidence="15 16">
        <text>a ubiquinone + NADH + 5 H(+)(in) = a ubiquinol + NAD(+) + 4 H(+)(out)</text>
        <dbReference type="Rhea" id="RHEA:29091"/>
        <dbReference type="Rhea" id="RHEA-COMP:9565"/>
        <dbReference type="Rhea" id="RHEA-COMP:9566"/>
        <dbReference type="ChEBI" id="CHEBI:15378"/>
        <dbReference type="ChEBI" id="CHEBI:16389"/>
        <dbReference type="ChEBI" id="CHEBI:17976"/>
        <dbReference type="ChEBI" id="CHEBI:57540"/>
        <dbReference type="ChEBI" id="CHEBI:57945"/>
        <dbReference type="EC" id="7.1.1.2"/>
    </reaction>
</comment>
<dbReference type="Pfam" id="PF06455">
    <property type="entry name" value="NADH5_C"/>
    <property type="match status" value="1"/>
</dbReference>
<keyword evidence="5" id="KW-0679">Respiratory chain</keyword>
<reference evidence="20" key="1">
    <citation type="journal article" date="2005" name="Mol. Phylogenet. Evol.">
        <title>The phylogenetic status of Paxillosida (Asteroidea) based on complete mitochondrial DNA sequences.</title>
        <authorList>
            <person name="Matsubara M."/>
            <person name="Komatsu M."/>
            <person name="Araki T."/>
            <person name="Asakawa S."/>
            <person name="Yokobori S."/>
            <person name="Watanabe K."/>
            <person name="Wada H."/>
        </authorList>
    </citation>
    <scope>NUCLEOTIDE SEQUENCE</scope>
</reference>
<evidence type="ECO:0000256" key="15">
    <source>
        <dbReference type="ARBA" id="ARBA00049551"/>
    </source>
</evidence>
<feature type="transmembrane region" description="Helical" evidence="16">
    <location>
        <begin position="141"/>
        <end position="157"/>
    </location>
</feature>
<dbReference type="GO" id="GO:0005743">
    <property type="term" value="C:mitochondrial inner membrane"/>
    <property type="evidence" value="ECO:0007669"/>
    <property type="project" value="UniProtKB-SubCell"/>
</dbReference>
<keyword evidence="10 16" id="KW-1133">Transmembrane helix</keyword>
<evidence type="ECO:0000256" key="14">
    <source>
        <dbReference type="ARBA" id="ARBA00023136"/>
    </source>
</evidence>
<feature type="transmembrane region" description="Helical" evidence="16">
    <location>
        <begin position="271"/>
        <end position="289"/>
    </location>
</feature>
<dbReference type="PANTHER" id="PTHR42829">
    <property type="entry name" value="NADH-UBIQUINONE OXIDOREDUCTASE CHAIN 5"/>
    <property type="match status" value="1"/>
</dbReference>
<feature type="transmembrane region" description="Helical" evidence="16">
    <location>
        <begin position="301"/>
        <end position="322"/>
    </location>
</feature>
<evidence type="ECO:0000256" key="8">
    <source>
        <dbReference type="ARBA" id="ARBA00022967"/>
    </source>
</evidence>
<feature type="domain" description="NADH dehydrogenase subunit 5 C-terminal" evidence="19">
    <location>
        <begin position="450"/>
        <end position="628"/>
    </location>
</feature>
<feature type="transmembrane region" description="Helical" evidence="16">
    <location>
        <begin position="7"/>
        <end position="27"/>
    </location>
</feature>
<dbReference type="InterPro" id="IPR001516">
    <property type="entry name" value="Proton_antipo_N"/>
</dbReference>
<feature type="transmembrane region" description="Helical" evidence="16">
    <location>
        <begin position="554"/>
        <end position="574"/>
    </location>
</feature>
<evidence type="ECO:0000256" key="4">
    <source>
        <dbReference type="ARBA" id="ARBA00022448"/>
    </source>
</evidence>
<dbReference type="GeneID" id="3239122"/>
<keyword evidence="4 16" id="KW-0813">Transport</keyword>
<keyword evidence="12 16" id="KW-0830">Ubiquinone</keyword>
<dbReference type="EMBL" id="AB183558">
    <property type="protein sequence ID" value="BAD86680.1"/>
    <property type="molecule type" value="Genomic_DNA"/>
</dbReference>
<evidence type="ECO:0000256" key="11">
    <source>
        <dbReference type="ARBA" id="ARBA00023027"/>
    </source>
</evidence>
<dbReference type="PANTHER" id="PTHR42829:SF2">
    <property type="entry name" value="NADH-UBIQUINONE OXIDOREDUCTASE CHAIN 5"/>
    <property type="match status" value="1"/>
</dbReference>
<keyword evidence="13 16" id="KW-0496">Mitochondrion</keyword>
<dbReference type="AlphaFoldDB" id="Q5KSS3"/>
<dbReference type="InterPro" id="IPR010934">
    <property type="entry name" value="NADH_DH_su5_C"/>
</dbReference>
<dbReference type="CTD" id="4540"/>
<keyword evidence="9" id="KW-0249">Electron transport</keyword>
<evidence type="ECO:0000256" key="1">
    <source>
        <dbReference type="ARBA" id="ARBA00004448"/>
    </source>
</evidence>
<evidence type="ECO:0000256" key="5">
    <source>
        <dbReference type="ARBA" id="ARBA00022660"/>
    </source>
</evidence>
<organism evidence="20">
    <name type="scientific">Luidia quinaria</name>
    <dbReference type="NCBI Taxonomy" id="60585"/>
    <lineage>
        <taxon>Eukaryota</taxon>
        <taxon>Metazoa</taxon>
        <taxon>Echinodermata</taxon>
        <taxon>Eleutherozoa</taxon>
        <taxon>Asterozoa</taxon>
        <taxon>Asteroidea</taxon>
        <taxon>Valvatacea</taxon>
        <taxon>Paxillosida</taxon>
        <taxon>Luidiidae</taxon>
        <taxon>Luidia</taxon>
    </lineage>
</organism>
<evidence type="ECO:0000259" key="17">
    <source>
        <dbReference type="Pfam" id="PF00361"/>
    </source>
</evidence>
<dbReference type="EC" id="7.1.1.2" evidence="2 16"/>
<evidence type="ECO:0000256" key="6">
    <source>
        <dbReference type="ARBA" id="ARBA00022692"/>
    </source>
</evidence>
<feature type="transmembrane region" description="Helical" evidence="16">
    <location>
        <begin position="514"/>
        <end position="534"/>
    </location>
</feature>
<dbReference type="Pfam" id="PF00361">
    <property type="entry name" value="Proton_antipo_M"/>
    <property type="match status" value="1"/>
</dbReference>
<keyword evidence="14 16" id="KW-0472">Membrane</keyword>
<evidence type="ECO:0000256" key="3">
    <source>
        <dbReference type="ARBA" id="ARBA00021096"/>
    </source>
</evidence>
<geneLocation type="mitochondrion" evidence="20"/>
<evidence type="ECO:0000256" key="7">
    <source>
        <dbReference type="ARBA" id="ARBA00022792"/>
    </source>
</evidence>
<dbReference type="Pfam" id="PF00662">
    <property type="entry name" value="Proton_antipo_N"/>
    <property type="match status" value="1"/>
</dbReference>